<dbReference type="EMBL" id="LMWW01000070">
    <property type="protein sequence ID" value="KUN76037.1"/>
    <property type="molecule type" value="Genomic_DNA"/>
</dbReference>
<reference evidence="2 3" key="1">
    <citation type="submission" date="2015-10" db="EMBL/GenBank/DDBJ databases">
        <title>Draft genome sequence of Streptomyces griseoruber DSM 40281, type strain for the species Streptomyces griseoruber.</title>
        <authorList>
            <person name="Ruckert C."/>
            <person name="Winkler A."/>
            <person name="Kalinowski J."/>
            <person name="Kampfer P."/>
            <person name="Glaeser S."/>
        </authorList>
    </citation>
    <scope>NUCLEOTIDE SEQUENCE [LARGE SCALE GENOMIC DNA]</scope>
    <source>
        <strain evidence="2 3">DSM 40281</strain>
    </source>
</reference>
<proteinExistence type="predicted"/>
<protein>
    <recommendedName>
        <fullName evidence="4">FXSXX-COOH protein</fullName>
    </recommendedName>
</protein>
<evidence type="ECO:0008006" key="4">
    <source>
        <dbReference type="Google" id="ProtNLM"/>
    </source>
</evidence>
<feature type="region of interest" description="Disordered" evidence="1">
    <location>
        <begin position="37"/>
        <end position="59"/>
    </location>
</feature>
<evidence type="ECO:0000313" key="3">
    <source>
        <dbReference type="Proteomes" id="UP000052982"/>
    </source>
</evidence>
<evidence type="ECO:0000313" key="2">
    <source>
        <dbReference type="EMBL" id="KUN76037.1"/>
    </source>
</evidence>
<keyword evidence="3" id="KW-1185">Reference proteome</keyword>
<sequence>MILDVTPMRRPSQTPVSADRRTRLTDIDPYAAAAARTAGRVTDVPDRRSGRPITFNSAS</sequence>
<dbReference type="Proteomes" id="UP000052982">
    <property type="component" value="Unassembled WGS sequence"/>
</dbReference>
<organism evidence="2 3">
    <name type="scientific">Streptomyces griseoruber</name>
    <dbReference type="NCBI Taxonomy" id="1943"/>
    <lineage>
        <taxon>Bacteria</taxon>
        <taxon>Bacillati</taxon>
        <taxon>Actinomycetota</taxon>
        <taxon>Actinomycetes</taxon>
        <taxon>Kitasatosporales</taxon>
        <taxon>Streptomycetaceae</taxon>
        <taxon>Streptomyces</taxon>
    </lineage>
</organism>
<gene>
    <name evidence="2" type="ORF">AQJ64_39765</name>
</gene>
<dbReference type="STRING" id="1943.AQJ64_39765"/>
<name>A0A101SLT2_9ACTN</name>
<feature type="region of interest" description="Disordered" evidence="1">
    <location>
        <begin position="1"/>
        <end position="24"/>
    </location>
</feature>
<dbReference type="AlphaFoldDB" id="A0A101SLT2"/>
<accession>A0A101SLT2</accession>
<comment type="caution">
    <text evidence="2">The sequence shown here is derived from an EMBL/GenBank/DDBJ whole genome shotgun (WGS) entry which is preliminary data.</text>
</comment>
<evidence type="ECO:0000256" key="1">
    <source>
        <dbReference type="SAM" id="MobiDB-lite"/>
    </source>
</evidence>